<dbReference type="AlphaFoldDB" id="A0A268P084"/>
<name>A0A268P084_SHOCL</name>
<dbReference type="CDD" id="cd21173">
    <property type="entry name" value="NucC-like"/>
    <property type="match status" value="1"/>
</dbReference>
<dbReference type="EMBL" id="NPCC01000011">
    <property type="protein sequence ID" value="PAE89147.1"/>
    <property type="molecule type" value="Genomic_DNA"/>
</dbReference>
<gene>
    <name evidence="2" type="ORF">CHH72_09915</name>
</gene>
<feature type="domain" description="DUF6602" evidence="1">
    <location>
        <begin position="28"/>
        <end position="129"/>
    </location>
</feature>
<dbReference type="Pfam" id="PF20247">
    <property type="entry name" value="DUF6602"/>
    <property type="match status" value="1"/>
</dbReference>
<comment type="caution">
    <text evidence="2">The sequence shown here is derived from an EMBL/GenBank/DDBJ whole genome shotgun (WGS) entry which is preliminary data.</text>
</comment>
<accession>A0A268P084</accession>
<proteinExistence type="predicted"/>
<reference evidence="2 3" key="1">
    <citation type="submission" date="2017-07" db="EMBL/GenBank/DDBJ databases">
        <title>Isolation and whole genome analysis of endospore-forming bacteria from heroin.</title>
        <authorList>
            <person name="Kalinowski J."/>
            <person name="Ahrens B."/>
            <person name="Al-Dilaimi A."/>
            <person name="Winkler A."/>
            <person name="Wibberg D."/>
            <person name="Schleenbecker U."/>
            <person name="Ruckert C."/>
            <person name="Wolfel R."/>
            <person name="Grass G."/>
        </authorList>
    </citation>
    <scope>NUCLEOTIDE SEQUENCE [LARGE SCALE GENOMIC DNA]</scope>
    <source>
        <strain evidence="2 3">7539</strain>
    </source>
</reference>
<dbReference type="InterPro" id="IPR046537">
    <property type="entry name" value="DUF6602"/>
</dbReference>
<evidence type="ECO:0000313" key="3">
    <source>
        <dbReference type="Proteomes" id="UP000216207"/>
    </source>
</evidence>
<dbReference type="Proteomes" id="UP000216207">
    <property type="component" value="Unassembled WGS sequence"/>
</dbReference>
<sequence length="316" mass="36255">MELGKKAYSNIMENYNYINKLMLNELKISSEHDGLTGNFRERSWIRFFRSIIPLKYSLSQGVKIIDSEENVSNEVDIAVYDEQYTPYVFQYDEVKYIPIEAVAVVIECKSTSYTRKDLKNWSESIDSLKSKPTGIARMVQGYSVGITNPTQQATRPIKVLASLKKYIRDTAVENVKGELGDFFDFILLDKQEGTDQSIIDVIVKHEDKSLGWWGSYLNSGIKSDTNSSLKLQFIEDKLQKIKSEGEEKEFFDNYSELRLNSETLLLDNTLKDLKVEGNPLITLNLQLNQLLMLINNPMLFPHLAYAKAFNKANLNL</sequence>
<evidence type="ECO:0000313" key="2">
    <source>
        <dbReference type="EMBL" id="PAE89147.1"/>
    </source>
</evidence>
<evidence type="ECO:0000259" key="1">
    <source>
        <dbReference type="Pfam" id="PF20247"/>
    </source>
</evidence>
<protein>
    <recommendedName>
        <fullName evidence="1">DUF6602 domain-containing protein</fullName>
    </recommendedName>
</protein>
<dbReference type="RefSeq" id="WP_095326526.1">
    <property type="nucleotide sequence ID" value="NZ_NPCC01000011.1"/>
</dbReference>
<organism evidence="2 3">
    <name type="scientific">Shouchella clausii</name>
    <name type="common">Alkalihalobacillus clausii</name>
    <dbReference type="NCBI Taxonomy" id="79880"/>
    <lineage>
        <taxon>Bacteria</taxon>
        <taxon>Bacillati</taxon>
        <taxon>Bacillota</taxon>
        <taxon>Bacilli</taxon>
        <taxon>Bacillales</taxon>
        <taxon>Bacillaceae</taxon>
        <taxon>Shouchella</taxon>
    </lineage>
</organism>